<dbReference type="PROSITE" id="PS00028">
    <property type="entry name" value="ZINC_FINGER_C2H2_1"/>
    <property type="match status" value="5"/>
</dbReference>
<dbReference type="PROSITE" id="PS50804">
    <property type="entry name" value="SCAN_BOX"/>
    <property type="match status" value="1"/>
</dbReference>
<feature type="domain" description="C2H2-type" evidence="13">
    <location>
        <begin position="597"/>
        <end position="624"/>
    </location>
</feature>
<evidence type="ECO:0000256" key="4">
    <source>
        <dbReference type="ARBA" id="ARBA00022737"/>
    </source>
</evidence>
<evidence type="ECO:0000256" key="12">
    <source>
        <dbReference type="SAM" id="MobiDB-lite"/>
    </source>
</evidence>
<dbReference type="GO" id="GO:0005634">
    <property type="term" value="C:nucleus"/>
    <property type="evidence" value="ECO:0007669"/>
    <property type="project" value="UniProtKB-SubCell"/>
</dbReference>
<dbReference type="Bgee" id="ENSACAG00000028683">
    <property type="expression patterns" value="Expressed in ovary and 12 other cell types or tissues"/>
</dbReference>
<accession>A0A803U1X0</accession>
<dbReference type="Ensembl" id="ENSACAT00000037606.1">
    <property type="protein sequence ID" value="ENSACAP00000041460.1"/>
    <property type="gene ID" value="ENSACAG00000028683.2"/>
</dbReference>
<feature type="domain" description="C2H2-type" evidence="13">
    <location>
        <begin position="569"/>
        <end position="596"/>
    </location>
</feature>
<dbReference type="SUPFAM" id="SSF57667">
    <property type="entry name" value="beta-beta-alpha zinc fingers"/>
    <property type="match status" value="3"/>
</dbReference>
<dbReference type="InterPro" id="IPR013087">
    <property type="entry name" value="Znf_C2H2_type"/>
</dbReference>
<evidence type="ECO:0000259" key="14">
    <source>
        <dbReference type="PROSITE" id="PS50804"/>
    </source>
</evidence>
<dbReference type="Proteomes" id="UP000001646">
    <property type="component" value="Chromosome 2"/>
</dbReference>
<dbReference type="Pfam" id="PF00096">
    <property type="entry name" value="zf-C2H2"/>
    <property type="match status" value="5"/>
</dbReference>
<evidence type="ECO:0000256" key="8">
    <source>
        <dbReference type="ARBA" id="ARBA00023125"/>
    </source>
</evidence>
<gene>
    <name evidence="15" type="primary">LOC103278118</name>
</gene>
<dbReference type="PANTHER" id="PTHR23226:SF423">
    <property type="entry name" value="C2H2-TYPE DOMAIN-CONTAINING PROTEIN"/>
    <property type="match status" value="1"/>
</dbReference>
<evidence type="ECO:0000256" key="6">
    <source>
        <dbReference type="ARBA" id="ARBA00022833"/>
    </source>
</evidence>
<proteinExistence type="inferred from homology"/>
<comment type="subcellular location">
    <subcellularLocation>
        <location evidence="1">Nucleus</location>
    </subcellularLocation>
</comment>
<dbReference type="FunFam" id="3.30.160.60:FF:002716">
    <property type="entry name" value="Zinc finger protein 212"/>
    <property type="match status" value="1"/>
</dbReference>
<evidence type="ECO:0000256" key="10">
    <source>
        <dbReference type="ARBA" id="ARBA00023242"/>
    </source>
</evidence>
<dbReference type="GO" id="GO:0008270">
    <property type="term" value="F:zinc ion binding"/>
    <property type="evidence" value="ECO:0007669"/>
    <property type="project" value="UniProtKB-KW"/>
</dbReference>
<dbReference type="Gene3D" id="1.10.4020.10">
    <property type="entry name" value="DNA breaking-rejoining enzymes"/>
    <property type="match status" value="1"/>
</dbReference>
<evidence type="ECO:0000259" key="13">
    <source>
        <dbReference type="PROSITE" id="PS50157"/>
    </source>
</evidence>
<evidence type="ECO:0000256" key="3">
    <source>
        <dbReference type="ARBA" id="ARBA00022723"/>
    </source>
</evidence>
<name>A0A803U1X0_ANOCA</name>
<keyword evidence="4" id="KW-0677">Repeat</keyword>
<dbReference type="SMART" id="SM00355">
    <property type="entry name" value="ZnF_C2H2"/>
    <property type="match status" value="5"/>
</dbReference>
<dbReference type="GO" id="GO:0003677">
    <property type="term" value="F:DNA binding"/>
    <property type="evidence" value="ECO:0007669"/>
    <property type="project" value="UniProtKB-KW"/>
</dbReference>
<dbReference type="PANTHER" id="PTHR23226">
    <property type="entry name" value="ZINC FINGER AND SCAN DOMAIN-CONTAINING"/>
    <property type="match status" value="1"/>
</dbReference>
<protein>
    <submittedName>
        <fullName evidence="15">Uncharacterized protein</fullName>
    </submittedName>
</protein>
<dbReference type="AlphaFoldDB" id="A0A803U1X0"/>
<evidence type="ECO:0000256" key="1">
    <source>
        <dbReference type="ARBA" id="ARBA00004123"/>
    </source>
</evidence>
<feature type="compositionally biased region" description="Acidic residues" evidence="12">
    <location>
        <begin position="306"/>
        <end position="320"/>
    </location>
</feature>
<dbReference type="GeneTree" id="ENSGT00940000159965"/>
<feature type="domain" description="C2H2-type" evidence="13">
    <location>
        <begin position="625"/>
        <end position="652"/>
    </location>
</feature>
<dbReference type="CDD" id="cd07936">
    <property type="entry name" value="SCAN"/>
    <property type="match status" value="1"/>
</dbReference>
<keyword evidence="7" id="KW-0805">Transcription regulation</keyword>
<keyword evidence="8" id="KW-0238">DNA-binding</keyword>
<evidence type="ECO:0000313" key="15">
    <source>
        <dbReference type="Ensembl" id="ENSACAP00000041460.1"/>
    </source>
</evidence>
<dbReference type="SUPFAM" id="SSF47353">
    <property type="entry name" value="Retrovirus capsid dimerization domain-like"/>
    <property type="match status" value="1"/>
</dbReference>
<keyword evidence="16" id="KW-1185">Reference proteome</keyword>
<dbReference type="FunFam" id="3.30.160.60:FF:001119">
    <property type="entry name" value="zinc finger protein 408"/>
    <property type="match status" value="1"/>
</dbReference>
<dbReference type="InterPro" id="IPR036236">
    <property type="entry name" value="Znf_C2H2_sf"/>
</dbReference>
<dbReference type="Gene3D" id="3.30.160.60">
    <property type="entry name" value="Classic Zinc Finger"/>
    <property type="match status" value="5"/>
</dbReference>
<keyword evidence="6" id="KW-0862">Zinc</keyword>
<feature type="compositionally biased region" description="Polar residues" evidence="12">
    <location>
        <begin position="291"/>
        <end position="302"/>
    </location>
</feature>
<evidence type="ECO:0000256" key="2">
    <source>
        <dbReference type="ARBA" id="ARBA00006991"/>
    </source>
</evidence>
<dbReference type="SMART" id="SM00431">
    <property type="entry name" value="SCAN"/>
    <property type="match status" value="1"/>
</dbReference>
<keyword evidence="3" id="KW-0479">Metal-binding</keyword>
<sequence>MFLRHPPSHGGAAGALGGEMPRRRGKALVNQTGGKMAEGGLLGPGHREEHAGREPHAFHREALEEKLSKTAQPQKKRAWDRRLKPQPDAQHPKKDANPVLSPYSVWRPSRLFEPLSSEDMKAFKASYRTIKGASWWPGGGGAVAMPMLPGLDRKTQKACGSSESSARVKEEIREAANPDRLEIKRQHFRHFCYQEIEGPRAVLNELQKLCRQWLVPEGHTKEQIVDLVILEQFLTILPLEMQIWVCENGPATCAQALSLAESFLLRLQEAENHGQKGSGLLQEAYVNSPTLKQNPLDSVESSLSKDDEDGEEGEEEQEEQAEGREERMWDKAEKAAFLLGISEPMEWGLPLDRTTGKLFPDPEPKEIFGNQQENYPGKAPKQALCSMETENKLSFQEGTISQKKRAKSSAENGLRQSFGFLKHQKVQTVDKPPRCTPCGERFQKRSCGEQPFKLPQLGNELPKCVTSLRRDDSLPDIPDGGCRCKAKKRGHECGHFLPLSSDCWKVPKGEKLSKGMMRGERVMWLSPFPSHEKNDHAGKPHQCIDCGKRFSQKGNLNIHRKTHTGEKPYPCSECGKCFVTNSRLLTHKRVHTGEKPYNCSYCGNNFSQLAHLVQHQRRHTGEKPYSCPYCGKSFSVKANLITHQRTHTGEKPYECSECPKSFVSSSDLKKHKRVHTGQLYT</sequence>
<reference evidence="15" key="2">
    <citation type="submission" date="2025-08" db="UniProtKB">
        <authorList>
            <consortium name="Ensembl"/>
        </authorList>
    </citation>
    <scope>IDENTIFICATION</scope>
</reference>
<evidence type="ECO:0000313" key="16">
    <source>
        <dbReference type="Proteomes" id="UP000001646"/>
    </source>
</evidence>
<dbReference type="PROSITE" id="PS50157">
    <property type="entry name" value="ZINC_FINGER_C2H2_2"/>
    <property type="match status" value="5"/>
</dbReference>
<keyword evidence="10" id="KW-0539">Nucleus</keyword>
<organism evidence="15 16">
    <name type="scientific">Anolis carolinensis</name>
    <name type="common">Green anole</name>
    <name type="synonym">American chameleon</name>
    <dbReference type="NCBI Taxonomy" id="28377"/>
    <lineage>
        <taxon>Eukaryota</taxon>
        <taxon>Metazoa</taxon>
        <taxon>Chordata</taxon>
        <taxon>Craniata</taxon>
        <taxon>Vertebrata</taxon>
        <taxon>Euteleostomi</taxon>
        <taxon>Lepidosauria</taxon>
        <taxon>Squamata</taxon>
        <taxon>Bifurcata</taxon>
        <taxon>Unidentata</taxon>
        <taxon>Episquamata</taxon>
        <taxon>Toxicofera</taxon>
        <taxon>Iguania</taxon>
        <taxon>Dactyloidae</taxon>
        <taxon>Anolis</taxon>
    </lineage>
</organism>
<feature type="region of interest" description="Disordered" evidence="12">
    <location>
        <begin position="1"/>
        <end position="100"/>
    </location>
</feature>
<feature type="compositionally biased region" description="Basic and acidic residues" evidence="12">
    <location>
        <begin position="45"/>
        <end position="68"/>
    </location>
</feature>
<reference evidence="15 16" key="1">
    <citation type="submission" date="2009-12" db="EMBL/GenBank/DDBJ databases">
        <title>The Genome Sequence of Anolis carolinensis (Green Anole Lizard).</title>
        <authorList>
            <consortium name="The Genome Sequencing Platform"/>
            <person name="Di Palma F."/>
            <person name="Alfoldi J."/>
            <person name="Heiman D."/>
            <person name="Young S."/>
            <person name="Grabherr M."/>
            <person name="Johnson J."/>
            <person name="Lander E.S."/>
            <person name="Lindblad-Toh K."/>
        </authorList>
    </citation>
    <scope>NUCLEOTIDE SEQUENCE [LARGE SCALE GENOMIC DNA]</scope>
    <source>
        <strain evidence="15 16">JBL SC #1</strain>
    </source>
</reference>
<dbReference type="InterPro" id="IPR003309">
    <property type="entry name" value="SCAN_dom"/>
</dbReference>
<reference evidence="15" key="3">
    <citation type="submission" date="2025-09" db="UniProtKB">
        <authorList>
            <consortium name="Ensembl"/>
        </authorList>
    </citation>
    <scope>IDENTIFICATION</scope>
</reference>
<feature type="domain" description="C2H2-type" evidence="13">
    <location>
        <begin position="653"/>
        <end position="680"/>
    </location>
</feature>
<dbReference type="InterPro" id="IPR038269">
    <property type="entry name" value="SCAN_sf"/>
</dbReference>
<dbReference type="FunFam" id="3.30.160.60:FF:002343">
    <property type="entry name" value="Zinc finger protein 33A"/>
    <property type="match status" value="1"/>
</dbReference>
<feature type="domain" description="SCAN box" evidence="14">
    <location>
        <begin position="185"/>
        <end position="263"/>
    </location>
</feature>
<feature type="region of interest" description="Disordered" evidence="12">
    <location>
        <begin position="291"/>
        <end position="328"/>
    </location>
</feature>
<evidence type="ECO:0000256" key="7">
    <source>
        <dbReference type="ARBA" id="ARBA00023015"/>
    </source>
</evidence>
<dbReference type="FunFam" id="1.10.4020.10:FF:000001">
    <property type="entry name" value="zinc finger protein 263 isoform X1"/>
    <property type="match status" value="1"/>
</dbReference>
<comment type="similarity">
    <text evidence="2">Belongs to the krueppel C2H2-type zinc-finger protein family.</text>
</comment>
<evidence type="ECO:0000256" key="5">
    <source>
        <dbReference type="ARBA" id="ARBA00022771"/>
    </source>
</evidence>
<evidence type="ECO:0000256" key="9">
    <source>
        <dbReference type="ARBA" id="ARBA00023163"/>
    </source>
</evidence>
<feature type="domain" description="C2H2-type" evidence="13">
    <location>
        <begin position="541"/>
        <end position="568"/>
    </location>
</feature>
<feature type="compositionally biased region" description="Basic and acidic residues" evidence="12">
    <location>
        <begin position="80"/>
        <end position="96"/>
    </location>
</feature>
<keyword evidence="9" id="KW-0804">Transcription</keyword>
<dbReference type="FunFam" id="3.30.160.60:FF:001158">
    <property type="entry name" value="zinc finger protein 22"/>
    <property type="match status" value="1"/>
</dbReference>
<keyword evidence="5 11" id="KW-0863">Zinc-finger</keyword>
<evidence type="ECO:0000256" key="11">
    <source>
        <dbReference type="PROSITE-ProRule" id="PRU00042"/>
    </source>
</evidence>
<dbReference type="Pfam" id="PF02023">
    <property type="entry name" value="SCAN"/>
    <property type="match status" value="1"/>
</dbReference>
<dbReference type="FunFam" id="3.30.160.60:FF:000110">
    <property type="entry name" value="Zinc finger protein-like"/>
    <property type="match status" value="1"/>
</dbReference>